<evidence type="ECO:0000313" key="3">
    <source>
        <dbReference type="Proteomes" id="UP001066276"/>
    </source>
</evidence>
<protein>
    <submittedName>
        <fullName evidence="2">Uncharacterized protein</fullName>
    </submittedName>
</protein>
<dbReference type="Proteomes" id="UP001066276">
    <property type="component" value="Chromosome 6"/>
</dbReference>
<feature type="chain" id="PRO_5043339147" evidence="1">
    <location>
        <begin position="29"/>
        <end position="82"/>
    </location>
</feature>
<comment type="caution">
    <text evidence="2">The sequence shown here is derived from an EMBL/GenBank/DDBJ whole genome shotgun (WGS) entry which is preliminary data.</text>
</comment>
<keyword evidence="3" id="KW-1185">Reference proteome</keyword>
<organism evidence="2 3">
    <name type="scientific">Pleurodeles waltl</name>
    <name type="common">Iberian ribbed newt</name>
    <dbReference type="NCBI Taxonomy" id="8319"/>
    <lineage>
        <taxon>Eukaryota</taxon>
        <taxon>Metazoa</taxon>
        <taxon>Chordata</taxon>
        <taxon>Craniata</taxon>
        <taxon>Vertebrata</taxon>
        <taxon>Euteleostomi</taxon>
        <taxon>Amphibia</taxon>
        <taxon>Batrachia</taxon>
        <taxon>Caudata</taxon>
        <taxon>Salamandroidea</taxon>
        <taxon>Salamandridae</taxon>
        <taxon>Pleurodelinae</taxon>
        <taxon>Pleurodeles</taxon>
    </lineage>
</organism>
<dbReference type="EMBL" id="JANPWB010000010">
    <property type="protein sequence ID" value="KAJ1136095.1"/>
    <property type="molecule type" value="Genomic_DNA"/>
</dbReference>
<sequence>MRRPGAAPVRGPVRLLAASLGAPVLALAEGGRPPPLSLCSRPVPRRLLRLSRSSGGLTIGVRGPLTADFGFQMAAGTPGFCK</sequence>
<proteinExistence type="predicted"/>
<name>A0AAV7Q7B4_PLEWA</name>
<gene>
    <name evidence="2" type="ORF">NDU88_002513</name>
</gene>
<feature type="signal peptide" evidence="1">
    <location>
        <begin position="1"/>
        <end position="28"/>
    </location>
</feature>
<dbReference type="AlphaFoldDB" id="A0AAV7Q7B4"/>
<reference evidence="2" key="1">
    <citation type="journal article" date="2022" name="bioRxiv">
        <title>Sequencing and chromosome-scale assembly of the giantPleurodeles waltlgenome.</title>
        <authorList>
            <person name="Brown T."/>
            <person name="Elewa A."/>
            <person name="Iarovenko S."/>
            <person name="Subramanian E."/>
            <person name="Araus A.J."/>
            <person name="Petzold A."/>
            <person name="Susuki M."/>
            <person name="Suzuki K.-i.T."/>
            <person name="Hayashi T."/>
            <person name="Toyoda A."/>
            <person name="Oliveira C."/>
            <person name="Osipova E."/>
            <person name="Leigh N.D."/>
            <person name="Simon A."/>
            <person name="Yun M.H."/>
        </authorList>
    </citation>
    <scope>NUCLEOTIDE SEQUENCE</scope>
    <source>
        <strain evidence="2">20211129_DDA</strain>
        <tissue evidence="2">Liver</tissue>
    </source>
</reference>
<accession>A0AAV7Q7B4</accession>
<evidence type="ECO:0000313" key="2">
    <source>
        <dbReference type="EMBL" id="KAJ1136095.1"/>
    </source>
</evidence>
<keyword evidence="1" id="KW-0732">Signal</keyword>
<evidence type="ECO:0000256" key="1">
    <source>
        <dbReference type="SAM" id="SignalP"/>
    </source>
</evidence>